<feature type="domain" description="TfoX C-terminal" evidence="1">
    <location>
        <begin position="2"/>
        <end position="78"/>
    </location>
</feature>
<dbReference type="PANTHER" id="PTHR36121:SF1">
    <property type="entry name" value="PROTEIN SXY"/>
    <property type="match status" value="1"/>
</dbReference>
<comment type="caution">
    <text evidence="2">The sequence shown here is derived from an EMBL/GenBank/DDBJ whole genome shotgun (WGS) entry which is preliminary data.</text>
</comment>
<dbReference type="Gene3D" id="1.10.150.20">
    <property type="entry name" value="5' to 3' exonuclease, C-terminal subdomain"/>
    <property type="match status" value="1"/>
</dbReference>
<dbReference type="AlphaFoldDB" id="A0A841I2D6"/>
<evidence type="ECO:0000313" key="2">
    <source>
        <dbReference type="EMBL" id="MBB6098212.1"/>
    </source>
</evidence>
<reference evidence="2 3" key="1">
    <citation type="submission" date="2020-08" db="EMBL/GenBank/DDBJ databases">
        <title>Genomic Encyclopedia of Type Strains, Phase IV (KMG-IV): sequencing the most valuable type-strain genomes for metagenomic binning, comparative biology and taxonomic classification.</title>
        <authorList>
            <person name="Goeker M."/>
        </authorList>
    </citation>
    <scope>NUCLEOTIDE SEQUENCE [LARGE SCALE GENOMIC DNA]</scope>
    <source>
        <strain evidence="2 3">DSM 21458</strain>
    </source>
</reference>
<dbReference type="InterPro" id="IPR007077">
    <property type="entry name" value="TfoX_C"/>
</dbReference>
<gene>
    <name evidence="2" type="ORF">HNR42_001637</name>
</gene>
<protein>
    <recommendedName>
        <fullName evidence="1">TfoX C-terminal domain-containing protein</fullName>
    </recommendedName>
</protein>
<sequence length="90" mass="9856">MEDLTRLRNIGPKTAGWLRAVGIHTRADLERLGTAEVFLRLKRSGFGVSLNAAYAIEAALLDCHWLDLPPELRAVLRQDIARSGAESSTG</sequence>
<dbReference type="Proteomes" id="UP000569951">
    <property type="component" value="Unassembled WGS sequence"/>
</dbReference>
<dbReference type="Pfam" id="PF04994">
    <property type="entry name" value="TfoX_C"/>
    <property type="match status" value="1"/>
</dbReference>
<name>A0A841I2D6_9DEIO</name>
<dbReference type="EMBL" id="JACHHG010000005">
    <property type="protein sequence ID" value="MBB6098212.1"/>
    <property type="molecule type" value="Genomic_DNA"/>
</dbReference>
<accession>A0A841I2D6</accession>
<organism evidence="2 3">
    <name type="scientific">Deinobacterium chartae</name>
    <dbReference type="NCBI Taxonomy" id="521158"/>
    <lineage>
        <taxon>Bacteria</taxon>
        <taxon>Thermotogati</taxon>
        <taxon>Deinococcota</taxon>
        <taxon>Deinococci</taxon>
        <taxon>Deinococcales</taxon>
        <taxon>Deinococcaceae</taxon>
        <taxon>Deinobacterium</taxon>
    </lineage>
</organism>
<dbReference type="RefSeq" id="WP_183986410.1">
    <property type="nucleotide sequence ID" value="NZ_JACHHG010000005.1"/>
</dbReference>
<dbReference type="PANTHER" id="PTHR36121">
    <property type="entry name" value="PROTEIN SXY"/>
    <property type="match status" value="1"/>
</dbReference>
<proteinExistence type="predicted"/>
<evidence type="ECO:0000259" key="1">
    <source>
        <dbReference type="Pfam" id="PF04994"/>
    </source>
</evidence>
<keyword evidence="3" id="KW-1185">Reference proteome</keyword>
<evidence type="ECO:0000313" key="3">
    <source>
        <dbReference type="Proteomes" id="UP000569951"/>
    </source>
</evidence>
<dbReference type="InterPro" id="IPR047525">
    <property type="entry name" value="TfoX-like"/>
</dbReference>